<dbReference type="EMBL" id="JAHWGI010000147">
    <property type="protein sequence ID" value="KAK3910123.1"/>
    <property type="molecule type" value="Genomic_DNA"/>
</dbReference>
<dbReference type="PANTHER" id="PTHR33309">
    <property type="entry name" value="KERATIN, ULTRA HIGH-SULFUR MATRIX PROTEIN-LIKE"/>
    <property type="match status" value="1"/>
</dbReference>
<proteinExistence type="predicted"/>
<protein>
    <submittedName>
        <fullName evidence="3">6,7-dimethyl-8-ribityllumazine synthase</fullName>
    </submittedName>
</protein>
<evidence type="ECO:0000313" key="3">
    <source>
        <dbReference type="EMBL" id="KAK3910123.1"/>
    </source>
</evidence>
<dbReference type="InterPro" id="IPR049012">
    <property type="entry name" value="Mutator_transp_dom"/>
</dbReference>
<comment type="caution">
    <text evidence="3">The sequence shown here is derived from an EMBL/GenBank/DDBJ whole genome shotgun (WGS) entry which is preliminary data.</text>
</comment>
<reference evidence="3" key="2">
    <citation type="journal article" date="2023" name="BMC Genomics">
        <title>Pest status, molecular evolution, and epigenetic factors derived from the genome assembly of Frankliniella fusca, a thysanopteran phytovirus vector.</title>
        <authorList>
            <person name="Catto M.A."/>
            <person name="Labadie P.E."/>
            <person name="Jacobson A.L."/>
            <person name="Kennedy G.G."/>
            <person name="Srinivasan R."/>
            <person name="Hunt B.G."/>
        </authorList>
    </citation>
    <scope>NUCLEOTIDE SEQUENCE</scope>
    <source>
        <strain evidence="3">PL_HMW_Pooled</strain>
    </source>
</reference>
<accession>A0AAE1GWJ8</accession>
<feature type="region of interest" description="Disordered" evidence="1">
    <location>
        <begin position="1"/>
        <end position="62"/>
    </location>
</feature>
<gene>
    <name evidence="3" type="ORF">KUF71_000701</name>
</gene>
<feature type="domain" description="Mutator-like transposase" evidence="2">
    <location>
        <begin position="88"/>
        <end position="364"/>
    </location>
</feature>
<evidence type="ECO:0000256" key="1">
    <source>
        <dbReference type="SAM" id="MobiDB-lite"/>
    </source>
</evidence>
<feature type="region of interest" description="Disordered" evidence="1">
    <location>
        <begin position="490"/>
        <end position="514"/>
    </location>
</feature>
<evidence type="ECO:0000259" key="2">
    <source>
        <dbReference type="Pfam" id="PF20700"/>
    </source>
</evidence>
<feature type="compositionally biased region" description="Basic residues" evidence="1">
    <location>
        <begin position="12"/>
        <end position="24"/>
    </location>
</feature>
<name>A0AAE1GWJ8_9NEOP</name>
<reference evidence="3" key="1">
    <citation type="submission" date="2021-07" db="EMBL/GenBank/DDBJ databases">
        <authorList>
            <person name="Catto M.A."/>
            <person name="Jacobson A."/>
            <person name="Kennedy G."/>
            <person name="Labadie P."/>
            <person name="Hunt B.G."/>
            <person name="Srinivasan R."/>
        </authorList>
    </citation>
    <scope>NUCLEOTIDE SEQUENCE</scope>
    <source>
        <strain evidence="3">PL_HMW_Pooled</strain>
        <tissue evidence="3">Head</tissue>
    </source>
</reference>
<organism evidence="3 4">
    <name type="scientific">Frankliniella fusca</name>
    <dbReference type="NCBI Taxonomy" id="407009"/>
    <lineage>
        <taxon>Eukaryota</taxon>
        <taxon>Metazoa</taxon>
        <taxon>Ecdysozoa</taxon>
        <taxon>Arthropoda</taxon>
        <taxon>Hexapoda</taxon>
        <taxon>Insecta</taxon>
        <taxon>Pterygota</taxon>
        <taxon>Neoptera</taxon>
        <taxon>Paraneoptera</taxon>
        <taxon>Thysanoptera</taxon>
        <taxon>Terebrantia</taxon>
        <taxon>Thripoidea</taxon>
        <taxon>Thripidae</taxon>
        <taxon>Frankliniella</taxon>
    </lineage>
</organism>
<dbReference type="AlphaFoldDB" id="A0AAE1GWJ8"/>
<feature type="compositionally biased region" description="Basic and acidic residues" evidence="1">
    <location>
        <begin position="1"/>
        <end position="11"/>
    </location>
</feature>
<keyword evidence="4" id="KW-1185">Reference proteome</keyword>
<dbReference type="Pfam" id="PF20700">
    <property type="entry name" value="Mutator"/>
    <property type="match status" value="1"/>
</dbReference>
<dbReference type="Proteomes" id="UP001219518">
    <property type="component" value="Unassembled WGS sequence"/>
</dbReference>
<evidence type="ECO:0000313" key="4">
    <source>
        <dbReference type="Proteomes" id="UP001219518"/>
    </source>
</evidence>
<dbReference type="PANTHER" id="PTHR33309:SF3">
    <property type="entry name" value="CCHC-TYPE DOMAIN-CONTAINING PROTEIN"/>
    <property type="match status" value="1"/>
</dbReference>
<sequence>MEKQDDQEGKSRSGKRQKKRKAPPSRHSLASLAKKWKKEKETPEDVEQPPRPSSASDRKLQDLDAEVAEERKHWNGLRIIDPDKDLDHEGMQKFCALMDLPPAISYPTYKRTVDKIGCSVIECSNQAMNAAIQEEIDLFNSTDIAISGDGTWQKRGFASKNDVVTAVGKNSGKCVDVEVMTTVCYGCTSYRGPKYGLEFEEWKEQHSAECSINHEGSAGMMEVTGMKIIFSRSLQRGVRYSKYIGDGDAKTFSAVVDSKPYGDDLIPQKVECTGHVQKRMGSQLRELKKKLRGTKLKDGKTIGGKGRLTDKRIDSFSTYYGNAIRSSSDVKTMKKKIWAIFYHYRSTDAAPQHSHCPTGPDSWCKYNLAVLENKQKQFKNQGLSPIVMDAIKPVFEKLTKDDLLERCVGGHTQNPNESLNSVIWKNVPKTIFCGKQVLDIGVADAVLTFNSGYKGRLKVMKMFGVTPGKFCVQYCNAADWKRIAKANTKALSSTKEARGARRQSQKQRNEEQQE</sequence>